<keyword evidence="2" id="KW-0694">RNA-binding</keyword>
<dbReference type="Pfam" id="PF00076">
    <property type="entry name" value="RRM_1"/>
    <property type="match status" value="1"/>
</dbReference>
<gene>
    <name evidence="7" type="ORF">RNJ44_01565</name>
</gene>
<dbReference type="InterPro" id="IPR052645">
    <property type="entry name" value="Pumilio_domain_protein"/>
</dbReference>
<reference evidence="7 8" key="1">
    <citation type="submission" date="2024-05" db="EMBL/GenBank/DDBJ databases">
        <title>Long read based assembly of the Candida bracarensis genome reveals expanded adhesin content.</title>
        <authorList>
            <person name="Marcet-Houben M."/>
            <person name="Ksiezopolska E."/>
            <person name="Gabaldon T."/>
        </authorList>
    </citation>
    <scope>NUCLEOTIDE SEQUENCE [LARGE SCALE GENOMIC DNA]</scope>
    <source>
        <strain evidence="7 8">CBM6</strain>
    </source>
</reference>
<dbReference type="SUPFAM" id="SSF54928">
    <property type="entry name" value="RNA-binding domain, RBD"/>
    <property type="match status" value="1"/>
</dbReference>
<protein>
    <submittedName>
        <fullName evidence="7">Protein JSN1</fullName>
    </submittedName>
</protein>
<evidence type="ECO:0000256" key="4">
    <source>
        <dbReference type="SAM" id="MobiDB-lite"/>
    </source>
</evidence>
<evidence type="ECO:0000256" key="2">
    <source>
        <dbReference type="PROSITE-ProRule" id="PRU00176"/>
    </source>
</evidence>
<dbReference type="Pfam" id="PF00806">
    <property type="entry name" value="PUF"/>
    <property type="match status" value="3"/>
</dbReference>
<feature type="region of interest" description="Disordered" evidence="4">
    <location>
        <begin position="988"/>
        <end position="1013"/>
    </location>
</feature>
<evidence type="ECO:0000313" key="8">
    <source>
        <dbReference type="Proteomes" id="UP001623330"/>
    </source>
</evidence>
<feature type="domain" description="RRM" evidence="5">
    <location>
        <begin position="348"/>
        <end position="434"/>
    </location>
</feature>
<keyword evidence="1" id="KW-0677">Repeat</keyword>
<dbReference type="InterPro" id="IPR033133">
    <property type="entry name" value="PUM-HD"/>
</dbReference>
<dbReference type="InterPro" id="IPR012677">
    <property type="entry name" value="Nucleotide-bd_a/b_plait_sf"/>
</dbReference>
<feature type="compositionally biased region" description="Polar residues" evidence="4">
    <location>
        <begin position="952"/>
        <end position="970"/>
    </location>
</feature>
<dbReference type="PANTHER" id="PTHR47093">
    <property type="entry name" value="PROTEIN JSN1-RELATED"/>
    <property type="match status" value="1"/>
</dbReference>
<feature type="compositionally biased region" description="Low complexity" evidence="4">
    <location>
        <begin position="485"/>
        <end position="501"/>
    </location>
</feature>
<dbReference type="SMART" id="SM00025">
    <property type="entry name" value="Pumilio"/>
    <property type="match status" value="6"/>
</dbReference>
<organism evidence="7 8">
    <name type="scientific">Nakaseomyces bracarensis</name>
    <dbReference type="NCBI Taxonomy" id="273131"/>
    <lineage>
        <taxon>Eukaryota</taxon>
        <taxon>Fungi</taxon>
        <taxon>Dikarya</taxon>
        <taxon>Ascomycota</taxon>
        <taxon>Saccharomycotina</taxon>
        <taxon>Saccharomycetes</taxon>
        <taxon>Saccharomycetales</taxon>
        <taxon>Saccharomycetaceae</taxon>
        <taxon>Nakaseomyces</taxon>
    </lineage>
</organism>
<dbReference type="PROSITE" id="PS50303">
    <property type="entry name" value="PUM_HD"/>
    <property type="match status" value="1"/>
</dbReference>
<proteinExistence type="predicted"/>
<dbReference type="InterPro" id="IPR011989">
    <property type="entry name" value="ARM-like"/>
</dbReference>
<feature type="region of interest" description="Disordered" evidence="4">
    <location>
        <begin position="1082"/>
        <end position="1101"/>
    </location>
</feature>
<dbReference type="PROSITE" id="PS50102">
    <property type="entry name" value="RRM"/>
    <property type="match status" value="1"/>
</dbReference>
<feature type="repeat" description="Pumilio" evidence="3">
    <location>
        <begin position="604"/>
        <end position="639"/>
    </location>
</feature>
<evidence type="ECO:0000259" key="6">
    <source>
        <dbReference type="PROSITE" id="PS50303"/>
    </source>
</evidence>
<dbReference type="InterPro" id="IPR035979">
    <property type="entry name" value="RBD_domain_sf"/>
</dbReference>
<feature type="region of interest" description="Disordered" evidence="4">
    <location>
        <begin position="485"/>
        <end position="514"/>
    </location>
</feature>
<dbReference type="PROSITE" id="PS50302">
    <property type="entry name" value="PUM"/>
    <property type="match status" value="1"/>
</dbReference>
<dbReference type="InterPro" id="IPR000504">
    <property type="entry name" value="RRM_dom"/>
</dbReference>
<feature type="domain" description="PUM-HD" evidence="6">
    <location>
        <begin position="540"/>
        <end position="898"/>
    </location>
</feature>
<dbReference type="CDD" id="cd21616">
    <property type="entry name" value="RRM_ScJSN1_like"/>
    <property type="match status" value="1"/>
</dbReference>
<dbReference type="SUPFAM" id="SSF48371">
    <property type="entry name" value="ARM repeat"/>
    <property type="match status" value="1"/>
</dbReference>
<dbReference type="SMART" id="SM00360">
    <property type="entry name" value="RRM"/>
    <property type="match status" value="1"/>
</dbReference>
<feature type="region of interest" description="Disordered" evidence="4">
    <location>
        <begin position="165"/>
        <end position="191"/>
    </location>
</feature>
<name>A0ABR4NQA6_9SACH</name>
<evidence type="ECO:0000259" key="5">
    <source>
        <dbReference type="PROSITE" id="PS50102"/>
    </source>
</evidence>
<dbReference type="InterPro" id="IPR001313">
    <property type="entry name" value="Pumilio_RNA-bd_rpt"/>
</dbReference>
<dbReference type="Proteomes" id="UP001623330">
    <property type="component" value="Unassembled WGS sequence"/>
</dbReference>
<comment type="caution">
    <text evidence="7">The sequence shown here is derived from an EMBL/GenBank/DDBJ whole genome shotgun (WGS) entry which is preliminary data.</text>
</comment>
<evidence type="ECO:0000256" key="3">
    <source>
        <dbReference type="PROSITE-ProRule" id="PRU00317"/>
    </source>
</evidence>
<accession>A0ABR4NQA6</accession>
<evidence type="ECO:0000256" key="1">
    <source>
        <dbReference type="ARBA" id="ARBA00022737"/>
    </source>
</evidence>
<feature type="compositionally biased region" description="Polar residues" evidence="4">
    <location>
        <begin position="73"/>
        <end position="108"/>
    </location>
</feature>
<dbReference type="InterPro" id="IPR016024">
    <property type="entry name" value="ARM-type_fold"/>
</dbReference>
<dbReference type="PANTHER" id="PTHR47093:SF1">
    <property type="entry name" value="PROTEIN JSN1-RELATED"/>
    <property type="match status" value="1"/>
</dbReference>
<feature type="compositionally biased region" description="Polar residues" evidence="4">
    <location>
        <begin position="167"/>
        <end position="190"/>
    </location>
</feature>
<evidence type="ECO:0000313" key="7">
    <source>
        <dbReference type="EMBL" id="KAL3230202.1"/>
    </source>
</evidence>
<sequence>MEKKDRAFSNIPEVIDPGITIPIFEEDVDSISMEQPQKLGSYRARAGKFSNTLSNLLPSISAKLHHSKKQGKQSDTNTDSGSESLVGGNLSSKASTEIFNTDRSPSSISQARVSFSNNNNNTTNGTYIDGNGQHPGNTVFNDDITPPRDMEKLVHFPETTEYLMSRPRTSNDSFGNNLPRQVSRTRNNTMSSQITSISSIVPKPLPNMVWSNNNNNNNNDMMQQTSQIIPQINTYNPNPSEMQHQQQQQQYQNFIDGMQGNNNLSVNNNAWNSNRPRSHSNASSIYTDAQQYDGMGRSRATSDYVGAGHIQNNMPLVADEVDPRSLNWVSTDPLVPQINQISNLLPTNTISISNVFPLQQQQPHLNNAINLTSTSLATLCSKYGEIISARTLRGINMALVEFDTVESAIRALDALEGKEVSMIGAPSKVSFAKILPMQHQLATHLQQQNLQPQQEHISQPLLQEQLYNGAVTFHQQGNISIPVFNQNQFNNNQNNSTQNFSHSGNSSSEKEQCPFPLPPPALKEQREELQKIVDQFISDHDDTQVTSLINNAIKTKVTVDINNFGPLPEPIANKQFDAPKLRELRKAIDSNSMSDIEIEQLAIAMLDELPELSSDYLGNTIVQKLFEHSSDVIKDIMLRKTGKYLASMGVHKNGTWACQKMITMATTPRQIMLVTEGIRDYCTPLFNDQFGNYVIQCVLKFGYPWNSFIFESILTNFWTIVQNRYGARAVRACLEAHDIVTMEQTLVLSAIIVLYAEYLTTNSNGTLLVTWFLDTCVLPNRHSILTPRLITHIVDLCKHRLASLTILKILNYRGDDAARKSILSTVFGNCDTEEPQKNLFQILCDANYGPTFVYKVLSMPLLEDDIRIHIITQVRKVLMENPSAQHHRRLMEEVGLVATSSQMNSNSQTGQNAANGQMKHRKSISHVYNNQDSAGHMRGVSVSSVRSAGSRQTGLTPAKPTTFQMPNLPTGSMSTVVSGNIPIGNQMSSQQGIPAQQQTSQGSMLPQANQTQSGIGYSNYPGMFPMGYQGSSNGYAMNDDIVSKLDMLTLSNGTHLSLPQLSVTNHENSSTTFNDPNVNMLNQTMSNNPSDLGNHSSNLWN</sequence>
<dbReference type="Gene3D" id="1.25.10.10">
    <property type="entry name" value="Leucine-rich Repeat Variant"/>
    <property type="match status" value="1"/>
</dbReference>
<dbReference type="EMBL" id="JBEVYD010000010">
    <property type="protein sequence ID" value="KAL3230202.1"/>
    <property type="molecule type" value="Genomic_DNA"/>
</dbReference>
<dbReference type="Gene3D" id="3.30.70.330">
    <property type="match status" value="1"/>
</dbReference>
<feature type="region of interest" description="Disordered" evidence="4">
    <location>
        <begin position="64"/>
        <end position="108"/>
    </location>
</feature>
<keyword evidence="8" id="KW-1185">Reference proteome</keyword>
<feature type="region of interest" description="Disordered" evidence="4">
    <location>
        <begin position="949"/>
        <end position="970"/>
    </location>
</feature>